<dbReference type="InterPro" id="IPR016181">
    <property type="entry name" value="Acyl_CoA_acyltransferase"/>
</dbReference>
<keyword evidence="1" id="KW-0808">Transferase</keyword>
<dbReference type="SUPFAM" id="SSF55729">
    <property type="entry name" value="Acyl-CoA N-acyltransferases (Nat)"/>
    <property type="match status" value="1"/>
</dbReference>
<evidence type="ECO:0000256" key="2">
    <source>
        <dbReference type="ARBA" id="ARBA00023315"/>
    </source>
</evidence>
<organism evidence="4 5">
    <name type="scientific">Agrococcus versicolor</name>
    <dbReference type="NCBI Taxonomy" id="501482"/>
    <lineage>
        <taxon>Bacteria</taxon>
        <taxon>Bacillati</taxon>
        <taxon>Actinomycetota</taxon>
        <taxon>Actinomycetes</taxon>
        <taxon>Micrococcales</taxon>
        <taxon>Microbacteriaceae</taxon>
        <taxon>Agrococcus</taxon>
    </lineage>
</organism>
<dbReference type="EMBL" id="BAAAQT010000006">
    <property type="protein sequence ID" value="GAA2174615.1"/>
    <property type="molecule type" value="Genomic_DNA"/>
</dbReference>
<sequence length="157" mass="16533">MLTLHDASPDDPDARALLDAYVADRVATWSDPSRPYLPRTAPAEQLTAPNGALLVARLDGAAVGVGGVRRIPSDEGTWFEVKHLFATLAARGHGVGRALLAALEERAIALGATDVVLDTNSSLAAAGGLYAAAGFASVEPFNDNPNANAWYRKRVER</sequence>
<evidence type="ECO:0000313" key="5">
    <source>
        <dbReference type="Proteomes" id="UP001501599"/>
    </source>
</evidence>
<accession>A0ABN3ATH2</accession>
<dbReference type="PANTHER" id="PTHR43877">
    <property type="entry name" value="AMINOALKYLPHOSPHONATE N-ACETYLTRANSFERASE-RELATED-RELATED"/>
    <property type="match status" value="1"/>
</dbReference>
<protein>
    <recommendedName>
        <fullName evidence="3">N-acetyltransferase domain-containing protein</fullName>
    </recommendedName>
</protein>
<reference evidence="4 5" key="1">
    <citation type="journal article" date="2019" name="Int. J. Syst. Evol. Microbiol.">
        <title>The Global Catalogue of Microorganisms (GCM) 10K type strain sequencing project: providing services to taxonomists for standard genome sequencing and annotation.</title>
        <authorList>
            <consortium name="The Broad Institute Genomics Platform"/>
            <consortium name="The Broad Institute Genome Sequencing Center for Infectious Disease"/>
            <person name="Wu L."/>
            <person name="Ma J."/>
        </authorList>
    </citation>
    <scope>NUCLEOTIDE SEQUENCE [LARGE SCALE GENOMIC DNA]</scope>
    <source>
        <strain evidence="4 5">JCM 16026</strain>
    </source>
</reference>
<dbReference type="Pfam" id="PF00583">
    <property type="entry name" value="Acetyltransf_1"/>
    <property type="match status" value="1"/>
</dbReference>
<dbReference type="InterPro" id="IPR000182">
    <property type="entry name" value="GNAT_dom"/>
</dbReference>
<dbReference type="Gene3D" id="3.40.630.30">
    <property type="match status" value="1"/>
</dbReference>
<dbReference type="Proteomes" id="UP001501599">
    <property type="component" value="Unassembled WGS sequence"/>
</dbReference>
<gene>
    <name evidence="4" type="ORF">GCM10009846_21240</name>
</gene>
<dbReference type="RefSeq" id="WP_344343402.1">
    <property type="nucleotide sequence ID" value="NZ_BAAAQT010000006.1"/>
</dbReference>
<dbReference type="InterPro" id="IPR050832">
    <property type="entry name" value="Bact_Acetyltransf"/>
</dbReference>
<evidence type="ECO:0000259" key="3">
    <source>
        <dbReference type="PROSITE" id="PS51186"/>
    </source>
</evidence>
<dbReference type="PROSITE" id="PS51186">
    <property type="entry name" value="GNAT"/>
    <property type="match status" value="1"/>
</dbReference>
<evidence type="ECO:0000256" key="1">
    <source>
        <dbReference type="ARBA" id="ARBA00022679"/>
    </source>
</evidence>
<name>A0ABN3ATH2_9MICO</name>
<dbReference type="CDD" id="cd04301">
    <property type="entry name" value="NAT_SF"/>
    <property type="match status" value="1"/>
</dbReference>
<comment type="caution">
    <text evidence="4">The sequence shown here is derived from an EMBL/GenBank/DDBJ whole genome shotgun (WGS) entry which is preliminary data.</text>
</comment>
<proteinExistence type="predicted"/>
<keyword evidence="2" id="KW-0012">Acyltransferase</keyword>
<dbReference type="PANTHER" id="PTHR43877:SF2">
    <property type="entry name" value="AMINOALKYLPHOSPHONATE N-ACETYLTRANSFERASE-RELATED"/>
    <property type="match status" value="1"/>
</dbReference>
<evidence type="ECO:0000313" key="4">
    <source>
        <dbReference type="EMBL" id="GAA2174615.1"/>
    </source>
</evidence>
<keyword evidence="5" id="KW-1185">Reference proteome</keyword>
<feature type="domain" description="N-acetyltransferase" evidence="3">
    <location>
        <begin position="2"/>
        <end position="156"/>
    </location>
</feature>